<reference evidence="2" key="1">
    <citation type="submission" date="2022-01" db="EMBL/GenBank/DDBJ databases">
        <title>Microbacterium eymi and Microbacterium rhizovicinus sp. nov., isolated from the rhizospheric soil of Elymus tsukushiensis, a plant native to the Dokdo Islands, Republic of Korea.</title>
        <authorList>
            <person name="Hwang Y.J."/>
        </authorList>
    </citation>
    <scope>NUCLEOTIDE SEQUENCE</scope>
    <source>
        <strain evidence="2">KUDC0405</strain>
    </source>
</reference>
<dbReference type="Proteomes" id="UP001054811">
    <property type="component" value="Chromosome"/>
</dbReference>
<organism evidence="2 3">
    <name type="scientific">Microbacterium elymi</name>
    <dbReference type="NCBI Taxonomy" id="2909587"/>
    <lineage>
        <taxon>Bacteria</taxon>
        <taxon>Bacillati</taxon>
        <taxon>Actinomycetota</taxon>
        <taxon>Actinomycetes</taxon>
        <taxon>Micrococcales</taxon>
        <taxon>Microbacteriaceae</taxon>
        <taxon>Microbacterium</taxon>
    </lineage>
</organism>
<dbReference type="EMBL" id="CP091139">
    <property type="protein sequence ID" value="UUT34273.1"/>
    <property type="molecule type" value="Genomic_DNA"/>
</dbReference>
<evidence type="ECO:0000313" key="2">
    <source>
        <dbReference type="EMBL" id="UUT34273.1"/>
    </source>
</evidence>
<keyword evidence="3" id="KW-1185">Reference proteome</keyword>
<accession>A0ABY5NGC3</accession>
<protein>
    <submittedName>
        <fullName evidence="2">NAD-dependent epimerase/dehydratase family protein</fullName>
    </submittedName>
</protein>
<evidence type="ECO:0000313" key="3">
    <source>
        <dbReference type="Proteomes" id="UP001054811"/>
    </source>
</evidence>
<dbReference type="PANTHER" id="PTHR48079:SF6">
    <property type="entry name" value="NAD(P)-BINDING DOMAIN-CONTAINING PROTEIN-RELATED"/>
    <property type="match status" value="1"/>
</dbReference>
<dbReference type="Gene3D" id="3.40.50.720">
    <property type="entry name" value="NAD(P)-binding Rossmann-like Domain"/>
    <property type="match status" value="1"/>
</dbReference>
<evidence type="ECO:0000259" key="1">
    <source>
        <dbReference type="Pfam" id="PF01370"/>
    </source>
</evidence>
<dbReference type="SUPFAM" id="SSF51735">
    <property type="entry name" value="NAD(P)-binding Rossmann-fold domains"/>
    <property type="match status" value="1"/>
</dbReference>
<sequence length="209" mass="22270">MRVFLAGASGVIGSRLIPLLCLDGHEIAGLTRTESKAVLLEELGATPVVCDVYDADALTDAVVAFEPDLVIHELTDLPDDPGQIAAYRLRHSRIRTEGTRNLLAAARAAQVTRLLAQSVAWTMPPGPGQDAVDELERSVLAFGGVVLRYGQFYGPGTFYPEGEPTAPRVQIDRAAEATVDALHERSGVLVITDEATTRVDAASAPVKEV</sequence>
<gene>
    <name evidence="2" type="ORF">L2X98_26700</name>
</gene>
<dbReference type="Pfam" id="PF01370">
    <property type="entry name" value="Epimerase"/>
    <property type="match status" value="1"/>
</dbReference>
<dbReference type="RefSeq" id="WP_259610787.1">
    <property type="nucleotide sequence ID" value="NZ_CP091139.2"/>
</dbReference>
<dbReference type="PANTHER" id="PTHR48079">
    <property type="entry name" value="PROTEIN YEEZ"/>
    <property type="match status" value="1"/>
</dbReference>
<name>A0ABY5NGC3_9MICO</name>
<proteinExistence type="predicted"/>
<dbReference type="InterPro" id="IPR036291">
    <property type="entry name" value="NAD(P)-bd_dom_sf"/>
</dbReference>
<dbReference type="InterPro" id="IPR001509">
    <property type="entry name" value="Epimerase_deHydtase"/>
</dbReference>
<feature type="domain" description="NAD-dependent epimerase/dehydratase" evidence="1">
    <location>
        <begin position="3"/>
        <end position="128"/>
    </location>
</feature>
<dbReference type="InterPro" id="IPR051783">
    <property type="entry name" value="NAD(P)-dependent_oxidoreduct"/>
</dbReference>